<dbReference type="Proteomes" id="UP001597373">
    <property type="component" value="Unassembled WGS sequence"/>
</dbReference>
<reference evidence="3" key="1">
    <citation type="journal article" date="2019" name="Int. J. Syst. Evol. Microbiol.">
        <title>The Global Catalogue of Microorganisms (GCM) 10K type strain sequencing project: providing services to taxonomists for standard genome sequencing and annotation.</title>
        <authorList>
            <consortium name="The Broad Institute Genomics Platform"/>
            <consortium name="The Broad Institute Genome Sequencing Center for Infectious Disease"/>
            <person name="Wu L."/>
            <person name="Ma J."/>
        </authorList>
    </citation>
    <scope>NUCLEOTIDE SEQUENCE [LARGE SCALE GENOMIC DNA]</scope>
    <source>
        <strain evidence="3">KCTC 23707</strain>
    </source>
</reference>
<dbReference type="Pfam" id="PF03358">
    <property type="entry name" value="FMN_red"/>
    <property type="match status" value="1"/>
</dbReference>
<name>A0ABW5DH73_9HYPH</name>
<protein>
    <submittedName>
        <fullName evidence="2">NADPH-dependent FMN reductase</fullName>
        <ecNumber evidence="2">1.-.-.-</ecNumber>
    </submittedName>
</protein>
<comment type="caution">
    <text evidence="2">The sequence shown here is derived from an EMBL/GenBank/DDBJ whole genome shotgun (WGS) entry which is preliminary data.</text>
</comment>
<organism evidence="2 3">
    <name type="scientific">Chelativorans composti</name>
    <dbReference type="NCBI Taxonomy" id="768533"/>
    <lineage>
        <taxon>Bacteria</taxon>
        <taxon>Pseudomonadati</taxon>
        <taxon>Pseudomonadota</taxon>
        <taxon>Alphaproteobacteria</taxon>
        <taxon>Hyphomicrobiales</taxon>
        <taxon>Phyllobacteriaceae</taxon>
        <taxon>Chelativorans</taxon>
    </lineage>
</organism>
<keyword evidence="2" id="KW-0560">Oxidoreductase</keyword>
<evidence type="ECO:0000313" key="3">
    <source>
        <dbReference type="Proteomes" id="UP001597373"/>
    </source>
</evidence>
<gene>
    <name evidence="2" type="ORF">ACFSMZ_11735</name>
</gene>
<evidence type="ECO:0000313" key="2">
    <source>
        <dbReference type="EMBL" id="MFD2260432.1"/>
    </source>
</evidence>
<dbReference type="SUPFAM" id="SSF52218">
    <property type="entry name" value="Flavoproteins"/>
    <property type="match status" value="1"/>
</dbReference>
<dbReference type="EMBL" id="JBHUIR010000038">
    <property type="protein sequence ID" value="MFD2260432.1"/>
    <property type="molecule type" value="Genomic_DNA"/>
</dbReference>
<dbReference type="GO" id="GO:0016491">
    <property type="term" value="F:oxidoreductase activity"/>
    <property type="evidence" value="ECO:0007669"/>
    <property type="project" value="UniProtKB-KW"/>
</dbReference>
<dbReference type="PANTHER" id="PTHR30543">
    <property type="entry name" value="CHROMATE REDUCTASE"/>
    <property type="match status" value="1"/>
</dbReference>
<dbReference type="InterPro" id="IPR050712">
    <property type="entry name" value="NAD(P)H-dep_reductase"/>
</dbReference>
<feature type="domain" description="NADPH-dependent FMN reductase-like" evidence="1">
    <location>
        <begin position="6"/>
        <end position="150"/>
    </location>
</feature>
<dbReference type="InterPro" id="IPR029039">
    <property type="entry name" value="Flavoprotein-like_sf"/>
</dbReference>
<proteinExistence type="predicted"/>
<sequence length="190" mass="20941">MTLRLNIVIGSTRPGRVGPVIGNWLKEFAAKNSKFAVELVDLKDFDLPLLDEANHPVLQKYEHEHTKRWAASVASADAFIFLTPEYMSFPPASLVNALQVVTREWAYKPAGIVSYGGISGGLRAAQELRQLVANLNMHALPQTVPVPQFAQFINDESTFVPSEPIEQGAKGLLDELYKWASALQAIRQAA</sequence>
<dbReference type="PANTHER" id="PTHR30543:SF21">
    <property type="entry name" value="NAD(P)H-DEPENDENT FMN REDUCTASE LOT6"/>
    <property type="match status" value="1"/>
</dbReference>
<dbReference type="InterPro" id="IPR005025">
    <property type="entry name" value="FMN_Rdtase-like_dom"/>
</dbReference>
<keyword evidence="3" id="KW-1185">Reference proteome</keyword>
<dbReference type="EC" id="1.-.-.-" evidence="2"/>
<accession>A0ABW5DH73</accession>
<dbReference type="RefSeq" id="WP_345099215.1">
    <property type="nucleotide sequence ID" value="NZ_BAABGS010000021.1"/>
</dbReference>
<dbReference type="Gene3D" id="3.40.50.360">
    <property type="match status" value="1"/>
</dbReference>
<evidence type="ECO:0000259" key="1">
    <source>
        <dbReference type="Pfam" id="PF03358"/>
    </source>
</evidence>